<keyword evidence="1" id="KW-0472">Membrane</keyword>
<keyword evidence="1" id="KW-1133">Transmembrane helix</keyword>
<dbReference type="RefSeq" id="WP_378142840.1">
    <property type="nucleotide sequence ID" value="NZ_JBHSEF010000029.1"/>
</dbReference>
<evidence type="ECO:0000313" key="2">
    <source>
        <dbReference type="EMBL" id="MFC4356274.1"/>
    </source>
</evidence>
<evidence type="ECO:0000313" key="3">
    <source>
        <dbReference type="Proteomes" id="UP001595733"/>
    </source>
</evidence>
<name>A0ABV8UYW7_9BACL</name>
<dbReference type="EMBL" id="JBHSEF010000029">
    <property type="protein sequence ID" value="MFC4356274.1"/>
    <property type="molecule type" value="Genomic_DNA"/>
</dbReference>
<feature type="transmembrane region" description="Helical" evidence="1">
    <location>
        <begin position="30"/>
        <end position="48"/>
    </location>
</feature>
<keyword evidence="1" id="KW-0812">Transmembrane</keyword>
<comment type="caution">
    <text evidence="2">The sequence shown here is derived from an EMBL/GenBank/DDBJ whole genome shotgun (WGS) entry which is preliminary data.</text>
</comment>
<protein>
    <submittedName>
        <fullName evidence="2">Uncharacterized protein</fullName>
    </submittedName>
</protein>
<gene>
    <name evidence="2" type="ORF">ACFO0S_14530</name>
</gene>
<evidence type="ECO:0000256" key="1">
    <source>
        <dbReference type="SAM" id="Phobius"/>
    </source>
</evidence>
<accession>A0ABV8UYW7</accession>
<reference evidence="3" key="1">
    <citation type="journal article" date="2019" name="Int. J. Syst. Evol. Microbiol.">
        <title>The Global Catalogue of Microorganisms (GCM) 10K type strain sequencing project: providing services to taxonomists for standard genome sequencing and annotation.</title>
        <authorList>
            <consortium name="The Broad Institute Genomics Platform"/>
            <consortium name="The Broad Institute Genome Sequencing Center for Infectious Disease"/>
            <person name="Wu L."/>
            <person name="Ma J."/>
        </authorList>
    </citation>
    <scope>NUCLEOTIDE SEQUENCE [LARGE SCALE GENOMIC DNA]</scope>
    <source>
        <strain evidence="3">CCUG 50353</strain>
    </source>
</reference>
<dbReference type="Proteomes" id="UP001595733">
    <property type="component" value="Unassembled WGS sequence"/>
</dbReference>
<keyword evidence="3" id="KW-1185">Reference proteome</keyword>
<feature type="transmembrane region" description="Helical" evidence="1">
    <location>
        <begin position="85"/>
        <end position="106"/>
    </location>
</feature>
<feature type="transmembrane region" description="Helical" evidence="1">
    <location>
        <begin position="55"/>
        <end position="73"/>
    </location>
</feature>
<sequence>MFFVLIFILLAILVYMIVLDAGQKPNPLTYIWLAITTVHWVLFLSDLYSRLPEEILRYFWDMSWLILIGFGLYCALKEWKTNKKMSILLAIMSMGQLGFYLLLLLITSM</sequence>
<proteinExistence type="predicted"/>
<organism evidence="2 3">
    <name type="scientific">Chryseomicrobium palamuruense</name>
    <dbReference type="NCBI Taxonomy" id="682973"/>
    <lineage>
        <taxon>Bacteria</taxon>
        <taxon>Bacillati</taxon>
        <taxon>Bacillota</taxon>
        <taxon>Bacilli</taxon>
        <taxon>Bacillales</taxon>
        <taxon>Caryophanaceae</taxon>
        <taxon>Chryseomicrobium</taxon>
    </lineage>
</organism>